<dbReference type="GO" id="GO:0016818">
    <property type="term" value="F:hydrolase activity, acting on acid anhydrides, in phosphorus-containing anhydrides"/>
    <property type="evidence" value="ECO:0007669"/>
    <property type="project" value="InterPro"/>
</dbReference>
<feature type="domain" description="Nudix hydrolase" evidence="7">
    <location>
        <begin position="17"/>
        <end position="204"/>
    </location>
</feature>
<organism evidence="8 9">
    <name type="scientific">Novosphingobium endophyticum</name>
    <dbReference type="NCBI Taxonomy" id="1955250"/>
    <lineage>
        <taxon>Bacteria</taxon>
        <taxon>Pseudomonadati</taxon>
        <taxon>Pseudomonadota</taxon>
        <taxon>Alphaproteobacteria</taxon>
        <taxon>Sphingomonadales</taxon>
        <taxon>Sphingomonadaceae</taxon>
        <taxon>Novosphingobium</taxon>
    </lineage>
</organism>
<evidence type="ECO:0000256" key="6">
    <source>
        <dbReference type="ARBA" id="ARBA00023211"/>
    </source>
</evidence>
<reference evidence="8" key="2">
    <citation type="submission" date="2020-09" db="EMBL/GenBank/DDBJ databases">
        <authorList>
            <person name="Sun Q."/>
            <person name="Zhou Y."/>
        </authorList>
    </citation>
    <scope>NUCLEOTIDE SEQUENCE</scope>
    <source>
        <strain evidence="8">CGMCC 1.15095</strain>
    </source>
</reference>
<name>A0A916TWE2_9SPHN</name>
<dbReference type="GO" id="GO:0046872">
    <property type="term" value="F:metal ion binding"/>
    <property type="evidence" value="ECO:0007669"/>
    <property type="project" value="UniProtKB-KW"/>
</dbReference>
<comment type="cofactor">
    <cofactor evidence="2">
        <name>Mg(2+)</name>
        <dbReference type="ChEBI" id="CHEBI:18420"/>
    </cofactor>
</comment>
<dbReference type="InterPro" id="IPR039121">
    <property type="entry name" value="NUDT19"/>
</dbReference>
<keyword evidence="5" id="KW-0460">Magnesium</keyword>
<evidence type="ECO:0000313" key="9">
    <source>
        <dbReference type="Proteomes" id="UP000608154"/>
    </source>
</evidence>
<dbReference type="AlphaFoldDB" id="A0A916TWE2"/>
<proteinExistence type="predicted"/>
<sequence>MFEYPPSDAPMPADGPQVVPAATVVIFRSPRSGAAPELLMVQRAKEMRFAGGAAVFPGGRVDPADREFAAALMPGEPIEIAAAKIAGIRETLEETGLMIATRETISADEAMTARRMLLEGRELAPVLEHFGWRLDTGSLTLYAHWCPLWDRAFDTRFFVHDLGTGAVDVTVDATENTRLFWASAARALEMADAGEISVIFPTRRNLERLALFGTFAEALGHIARHPVRRVHPDKVMREGEEWLMIPDGYGYPVLGQPVATANRG</sequence>
<dbReference type="PANTHER" id="PTHR12318">
    <property type="entry name" value="TESTOSTERONE-REGULATED PROTEIN RP2"/>
    <property type="match status" value="1"/>
</dbReference>
<dbReference type="InterPro" id="IPR000086">
    <property type="entry name" value="NUDIX_hydrolase_dom"/>
</dbReference>
<dbReference type="EMBL" id="BMHK01000019">
    <property type="protein sequence ID" value="GGC07533.1"/>
    <property type="molecule type" value="Genomic_DNA"/>
</dbReference>
<dbReference type="PROSITE" id="PS51462">
    <property type="entry name" value="NUDIX"/>
    <property type="match status" value="1"/>
</dbReference>
<dbReference type="Gene3D" id="3.90.79.10">
    <property type="entry name" value="Nucleoside Triphosphate Pyrophosphohydrolase"/>
    <property type="match status" value="1"/>
</dbReference>
<evidence type="ECO:0000256" key="5">
    <source>
        <dbReference type="ARBA" id="ARBA00022842"/>
    </source>
</evidence>
<evidence type="ECO:0000256" key="4">
    <source>
        <dbReference type="ARBA" id="ARBA00022801"/>
    </source>
</evidence>
<dbReference type="RefSeq" id="WP_188772143.1">
    <property type="nucleotide sequence ID" value="NZ_BMHK01000019.1"/>
</dbReference>
<gene>
    <name evidence="8" type="ORF">GCM10011494_27680</name>
</gene>
<comment type="cofactor">
    <cofactor evidence="1">
        <name>Mn(2+)</name>
        <dbReference type="ChEBI" id="CHEBI:29035"/>
    </cofactor>
</comment>
<dbReference type="CDD" id="cd18870">
    <property type="entry name" value="NUDIX_AcylCoAdiphos_Nudt19"/>
    <property type="match status" value="1"/>
</dbReference>
<dbReference type="Proteomes" id="UP000608154">
    <property type="component" value="Unassembled WGS sequence"/>
</dbReference>
<keyword evidence="6" id="KW-0464">Manganese</keyword>
<keyword evidence="3" id="KW-0479">Metal-binding</keyword>
<accession>A0A916TWE2</accession>
<evidence type="ECO:0000256" key="1">
    <source>
        <dbReference type="ARBA" id="ARBA00001936"/>
    </source>
</evidence>
<reference evidence="8" key="1">
    <citation type="journal article" date="2014" name="Int. J. Syst. Evol. Microbiol.">
        <title>Complete genome sequence of Corynebacterium casei LMG S-19264T (=DSM 44701T), isolated from a smear-ripened cheese.</title>
        <authorList>
            <consortium name="US DOE Joint Genome Institute (JGI-PGF)"/>
            <person name="Walter F."/>
            <person name="Albersmeier A."/>
            <person name="Kalinowski J."/>
            <person name="Ruckert C."/>
        </authorList>
    </citation>
    <scope>NUCLEOTIDE SEQUENCE</scope>
    <source>
        <strain evidence="8">CGMCC 1.15095</strain>
    </source>
</reference>
<dbReference type="PANTHER" id="PTHR12318:SF0">
    <property type="entry name" value="ACYL-COENZYME A DIPHOSPHATASE NUDT19"/>
    <property type="match status" value="1"/>
</dbReference>
<evidence type="ECO:0000256" key="2">
    <source>
        <dbReference type="ARBA" id="ARBA00001946"/>
    </source>
</evidence>
<evidence type="ECO:0000313" key="8">
    <source>
        <dbReference type="EMBL" id="GGC07533.1"/>
    </source>
</evidence>
<evidence type="ECO:0000259" key="7">
    <source>
        <dbReference type="PROSITE" id="PS51462"/>
    </source>
</evidence>
<dbReference type="InterPro" id="IPR015797">
    <property type="entry name" value="NUDIX_hydrolase-like_dom_sf"/>
</dbReference>
<dbReference type="SUPFAM" id="SSF55811">
    <property type="entry name" value="Nudix"/>
    <property type="match status" value="1"/>
</dbReference>
<comment type="caution">
    <text evidence="8">The sequence shown here is derived from an EMBL/GenBank/DDBJ whole genome shotgun (WGS) entry which is preliminary data.</text>
</comment>
<evidence type="ECO:0000256" key="3">
    <source>
        <dbReference type="ARBA" id="ARBA00022723"/>
    </source>
</evidence>
<keyword evidence="4 8" id="KW-0378">Hydrolase</keyword>
<protein>
    <submittedName>
        <fullName evidence="8">NUDIX hydrolase</fullName>
    </submittedName>
</protein>
<keyword evidence="9" id="KW-1185">Reference proteome</keyword>